<evidence type="ECO:0000256" key="8">
    <source>
        <dbReference type="ARBA" id="ARBA00023224"/>
    </source>
</evidence>
<evidence type="ECO:0000256" key="3">
    <source>
        <dbReference type="ARBA" id="ARBA00022692"/>
    </source>
</evidence>
<evidence type="ECO:0000256" key="1">
    <source>
        <dbReference type="ARBA" id="ARBA00004651"/>
    </source>
</evidence>
<dbReference type="GO" id="GO:0004937">
    <property type="term" value="F:alpha1-adrenergic receptor activity"/>
    <property type="evidence" value="ECO:0007669"/>
    <property type="project" value="TreeGrafter"/>
</dbReference>
<feature type="transmembrane region" description="Helical" evidence="11">
    <location>
        <begin position="224"/>
        <end position="245"/>
    </location>
</feature>
<dbReference type="InterPro" id="IPR017452">
    <property type="entry name" value="GPCR_Rhodpsn_7TM"/>
</dbReference>
<dbReference type="PROSITE" id="PS00237">
    <property type="entry name" value="G_PROTEIN_RECEP_F1_1"/>
    <property type="match status" value="1"/>
</dbReference>
<dbReference type="GO" id="GO:0007204">
    <property type="term" value="P:positive regulation of cytosolic calcium ion concentration"/>
    <property type="evidence" value="ECO:0007669"/>
    <property type="project" value="TreeGrafter"/>
</dbReference>
<feature type="region of interest" description="Disordered" evidence="10">
    <location>
        <begin position="579"/>
        <end position="617"/>
    </location>
</feature>
<keyword evidence="2" id="KW-1003">Cell membrane</keyword>
<evidence type="ECO:0000256" key="5">
    <source>
        <dbReference type="ARBA" id="ARBA00023040"/>
    </source>
</evidence>
<comment type="subcellular location">
    <subcellularLocation>
        <location evidence="1">Cell membrane</location>
        <topology evidence="1">Multi-pass membrane protein</topology>
    </subcellularLocation>
</comment>
<evidence type="ECO:0000256" key="11">
    <source>
        <dbReference type="SAM" id="Phobius"/>
    </source>
</evidence>
<sequence>MSMKEVTLIYFKDLVMSDNSTGAQTYGFTQGLPSFQQLHPLDPRGYGYVANSSNETTLESRSCMSTILLTLTLAIIVLLTITGNVLVIASVVLNGNLRTTTNYFIANLAIADLLLGTTVLPFSATLEVLQYWVFGQFFCDVWAAIDVLCCTASILSLCVISIDRYIGVTRPLQHARIMRHTRAVYIIILVWLLSMAISVAPLIGWKEEGDPDPRVCTVTTQPGYVLFSVAGSFYIPCLIILIVYFRIYQETVKYTKCLLSGAKLSKVDEENVVSLRIHTGRLAATDARRDSNPPDTADDDSAPDGGIPQQLLKKDIGCKRNSRLTFSNKVAKFKREKKAAKTLGIVVGVFITCWLPFFVILPLDSLCPSCSVPPLMFKLFFWLGYCNSTMNPIIYTCSSLEFRRAFLSILLCRRCRTRPRVTLTEMQLRTKGPVVRHRHRMRRSHHQQQRLKLTSLQGSRCSPAAPGGPPVLAKSSGDDSSLGNPYLQCNCIIPDCGTKLGLIRYRDSRTVGKNKCPECLTNGHLHMKMMETALRHDITIYSSVDTHDTRRPYGVYSSVEHHDAHRLCGAKSKLCPNDKAGSPLASAHSSNSTLSSTSSLNSSQQSPSPPGHQLFSDMNGLCNPQTSGCEGNDGLITVSFYSLAETISCSD</sequence>
<dbReference type="GO" id="GO:0043410">
    <property type="term" value="P:positive regulation of MAPK cascade"/>
    <property type="evidence" value="ECO:0007669"/>
    <property type="project" value="TreeGrafter"/>
</dbReference>
<dbReference type="PROSITE" id="PS50262">
    <property type="entry name" value="G_PROTEIN_RECEP_F1_2"/>
    <property type="match status" value="1"/>
</dbReference>
<dbReference type="AlphaFoldDB" id="A0A9W2ZH67"/>
<gene>
    <name evidence="14" type="primary">LOC106075230</name>
</gene>
<proteinExistence type="inferred from homology"/>
<dbReference type="OrthoDB" id="5977853at2759"/>
<dbReference type="GO" id="GO:0005886">
    <property type="term" value="C:plasma membrane"/>
    <property type="evidence" value="ECO:0007669"/>
    <property type="project" value="UniProtKB-SubCell"/>
</dbReference>
<feature type="transmembrane region" description="Helical" evidence="11">
    <location>
        <begin position="342"/>
        <end position="363"/>
    </location>
</feature>
<keyword evidence="4 11" id="KW-1133">Transmembrane helix</keyword>
<evidence type="ECO:0000313" key="14">
    <source>
        <dbReference type="RefSeq" id="XP_055874263.1"/>
    </source>
</evidence>
<evidence type="ECO:0000256" key="9">
    <source>
        <dbReference type="RuleBase" id="RU000688"/>
    </source>
</evidence>
<dbReference type="SMART" id="SM01381">
    <property type="entry name" value="7TM_GPCR_Srsx"/>
    <property type="match status" value="1"/>
</dbReference>
<feature type="transmembrane region" description="Helical" evidence="11">
    <location>
        <begin position="183"/>
        <end position="204"/>
    </location>
</feature>
<protein>
    <submittedName>
        <fullName evidence="14">Alpha-1A adrenergic receptor-like</fullName>
    </submittedName>
</protein>
<dbReference type="Proteomes" id="UP001165740">
    <property type="component" value="Chromosome 1"/>
</dbReference>
<dbReference type="PANTHER" id="PTHR24248">
    <property type="entry name" value="ADRENERGIC RECEPTOR-RELATED G-PROTEIN COUPLED RECEPTOR"/>
    <property type="match status" value="1"/>
</dbReference>
<feature type="transmembrane region" description="Helical" evidence="11">
    <location>
        <begin position="67"/>
        <end position="92"/>
    </location>
</feature>
<dbReference type="Gene3D" id="1.20.1070.10">
    <property type="entry name" value="Rhodopsin 7-helix transmembrane proteins"/>
    <property type="match status" value="1"/>
</dbReference>
<dbReference type="PANTHER" id="PTHR24248:SF72">
    <property type="entry name" value="G-PROTEIN COUPLED RECEPTORS FAMILY 1 PROFILE DOMAIN-CONTAINING PROTEIN"/>
    <property type="match status" value="1"/>
</dbReference>
<dbReference type="GO" id="GO:0071880">
    <property type="term" value="P:adenylate cyclase-activating adrenergic receptor signaling pathway"/>
    <property type="evidence" value="ECO:0007669"/>
    <property type="project" value="TreeGrafter"/>
</dbReference>
<feature type="region of interest" description="Disordered" evidence="10">
    <location>
        <begin position="459"/>
        <end position="479"/>
    </location>
</feature>
<evidence type="ECO:0000259" key="12">
    <source>
        <dbReference type="PROSITE" id="PS50262"/>
    </source>
</evidence>
<keyword evidence="5 9" id="KW-0297">G-protein coupled receptor</keyword>
<accession>A0A9W2ZH67</accession>
<evidence type="ECO:0000256" key="6">
    <source>
        <dbReference type="ARBA" id="ARBA00023136"/>
    </source>
</evidence>
<feature type="transmembrane region" description="Helical" evidence="11">
    <location>
        <begin position="142"/>
        <end position="162"/>
    </location>
</feature>
<keyword evidence="7 9" id="KW-0675">Receptor</keyword>
<reference evidence="14" key="1">
    <citation type="submission" date="2025-08" db="UniProtKB">
        <authorList>
            <consortium name="RefSeq"/>
        </authorList>
    </citation>
    <scope>IDENTIFICATION</scope>
</reference>
<evidence type="ECO:0000256" key="4">
    <source>
        <dbReference type="ARBA" id="ARBA00022989"/>
    </source>
</evidence>
<evidence type="ECO:0000256" key="7">
    <source>
        <dbReference type="ARBA" id="ARBA00023170"/>
    </source>
</evidence>
<dbReference type="GO" id="GO:0007200">
    <property type="term" value="P:phospholipase C-activating G protein-coupled receptor signaling pathway"/>
    <property type="evidence" value="ECO:0007669"/>
    <property type="project" value="TreeGrafter"/>
</dbReference>
<dbReference type="InterPro" id="IPR000276">
    <property type="entry name" value="GPCR_Rhodpsn"/>
</dbReference>
<dbReference type="RefSeq" id="XP_055874263.1">
    <property type="nucleotide sequence ID" value="XM_056018288.1"/>
</dbReference>
<evidence type="ECO:0000256" key="2">
    <source>
        <dbReference type="ARBA" id="ARBA00022475"/>
    </source>
</evidence>
<keyword evidence="8 9" id="KW-0807">Transducer</keyword>
<keyword evidence="3 9" id="KW-0812">Transmembrane</keyword>
<dbReference type="SUPFAM" id="SSF81321">
    <property type="entry name" value="Family A G protein-coupled receptor-like"/>
    <property type="match status" value="1"/>
</dbReference>
<feature type="region of interest" description="Disordered" evidence="10">
    <location>
        <begin position="285"/>
        <end position="306"/>
    </location>
</feature>
<keyword evidence="6 11" id="KW-0472">Membrane</keyword>
<keyword evidence="13" id="KW-1185">Reference proteome</keyword>
<name>A0A9W2ZH67_BIOGL</name>
<evidence type="ECO:0000256" key="10">
    <source>
        <dbReference type="SAM" id="MobiDB-lite"/>
    </source>
</evidence>
<dbReference type="GO" id="GO:0007267">
    <property type="term" value="P:cell-cell signaling"/>
    <property type="evidence" value="ECO:0007669"/>
    <property type="project" value="TreeGrafter"/>
</dbReference>
<comment type="similarity">
    <text evidence="9">Belongs to the G-protein coupled receptor 1 family.</text>
</comment>
<dbReference type="CDD" id="cd14967">
    <property type="entry name" value="7tmA_amine_R-like"/>
    <property type="match status" value="1"/>
</dbReference>
<dbReference type="Pfam" id="PF00001">
    <property type="entry name" value="7tm_1"/>
    <property type="match status" value="1"/>
</dbReference>
<feature type="compositionally biased region" description="Low complexity" evidence="10">
    <location>
        <begin position="589"/>
        <end position="606"/>
    </location>
</feature>
<feature type="transmembrane region" description="Helical" evidence="11">
    <location>
        <begin position="104"/>
        <end position="122"/>
    </location>
</feature>
<dbReference type="GeneID" id="106075230"/>
<dbReference type="PRINTS" id="PR00237">
    <property type="entry name" value="GPCRRHODOPSN"/>
</dbReference>
<evidence type="ECO:0000313" key="13">
    <source>
        <dbReference type="Proteomes" id="UP001165740"/>
    </source>
</evidence>
<feature type="domain" description="G-protein coupled receptors family 1 profile" evidence="12">
    <location>
        <begin position="83"/>
        <end position="395"/>
    </location>
</feature>
<organism evidence="13 14">
    <name type="scientific">Biomphalaria glabrata</name>
    <name type="common">Bloodfluke planorb</name>
    <name type="synonym">Freshwater snail</name>
    <dbReference type="NCBI Taxonomy" id="6526"/>
    <lineage>
        <taxon>Eukaryota</taxon>
        <taxon>Metazoa</taxon>
        <taxon>Spiralia</taxon>
        <taxon>Lophotrochozoa</taxon>
        <taxon>Mollusca</taxon>
        <taxon>Gastropoda</taxon>
        <taxon>Heterobranchia</taxon>
        <taxon>Euthyneura</taxon>
        <taxon>Panpulmonata</taxon>
        <taxon>Hygrophila</taxon>
        <taxon>Lymnaeoidea</taxon>
        <taxon>Planorbidae</taxon>
        <taxon>Biomphalaria</taxon>
    </lineage>
</organism>